<organism evidence="2 3">
    <name type="scientific">Edaphosphingomonas laterariae</name>
    <dbReference type="NCBI Taxonomy" id="861865"/>
    <lineage>
        <taxon>Bacteria</taxon>
        <taxon>Pseudomonadati</taxon>
        <taxon>Pseudomonadota</taxon>
        <taxon>Alphaproteobacteria</taxon>
        <taxon>Sphingomonadales</taxon>
        <taxon>Rhizorhabdaceae</taxon>
        <taxon>Edaphosphingomonas</taxon>
    </lineage>
</organism>
<evidence type="ECO:0000313" key="3">
    <source>
        <dbReference type="Proteomes" id="UP000198281"/>
    </source>
</evidence>
<feature type="chain" id="PRO_5013167481" evidence="1">
    <location>
        <begin position="20"/>
        <end position="133"/>
    </location>
</feature>
<name>A0A239CX53_9SPHN</name>
<evidence type="ECO:0000313" key="2">
    <source>
        <dbReference type="EMBL" id="SNS24647.1"/>
    </source>
</evidence>
<keyword evidence="1" id="KW-0732">Signal</keyword>
<sequence length="133" mass="14323">MKTAAVFMLAVTANSAAHAAAPLPDERKWAACVMQQTVNLAGAMLDEPAETVVSVAFSRCISEEEAARSAFSAEAMPDILATFKGSQPSVFEAATLQREIEDRRMNNLKLGARAQLVEMLAQARVEARQTLGR</sequence>
<proteinExistence type="predicted"/>
<dbReference type="EMBL" id="FZOS01000003">
    <property type="protein sequence ID" value="SNS24647.1"/>
    <property type="molecule type" value="Genomic_DNA"/>
</dbReference>
<evidence type="ECO:0000256" key="1">
    <source>
        <dbReference type="SAM" id="SignalP"/>
    </source>
</evidence>
<dbReference type="RefSeq" id="WP_089218394.1">
    <property type="nucleotide sequence ID" value="NZ_FZOS01000003.1"/>
</dbReference>
<keyword evidence="3" id="KW-1185">Reference proteome</keyword>
<gene>
    <name evidence="2" type="ORF">SAMN06295912_10393</name>
</gene>
<dbReference type="AlphaFoldDB" id="A0A239CX53"/>
<accession>A0A239CX53</accession>
<protein>
    <submittedName>
        <fullName evidence="2">Uncharacterized protein</fullName>
    </submittedName>
</protein>
<feature type="signal peptide" evidence="1">
    <location>
        <begin position="1"/>
        <end position="19"/>
    </location>
</feature>
<reference evidence="3" key="1">
    <citation type="submission" date="2017-06" db="EMBL/GenBank/DDBJ databases">
        <authorList>
            <person name="Varghese N."/>
            <person name="Submissions S."/>
        </authorList>
    </citation>
    <scope>NUCLEOTIDE SEQUENCE [LARGE SCALE GENOMIC DNA]</scope>
    <source>
        <strain evidence="3">LNB2</strain>
    </source>
</reference>
<dbReference type="Proteomes" id="UP000198281">
    <property type="component" value="Unassembled WGS sequence"/>
</dbReference>